<dbReference type="SUPFAM" id="SSF49899">
    <property type="entry name" value="Concanavalin A-like lectins/glucanases"/>
    <property type="match status" value="1"/>
</dbReference>
<dbReference type="SMART" id="SM00640">
    <property type="entry name" value="Glyco_32"/>
    <property type="match status" value="1"/>
</dbReference>
<organism evidence="6 7">
    <name type="scientific">Leifsonia shinshuensis</name>
    <dbReference type="NCBI Taxonomy" id="150026"/>
    <lineage>
        <taxon>Bacteria</taxon>
        <taxon>Bacillati</taxon>
        <taxon>Actinomycetota</taxon>
        <taxon>Actinomycetes</taxon>
        <taxon>Micrococcales</taxon>
        <taxon>Microbacteriaceae</taxon>
        <taxon>Leifsonia</taxon>
    </lineage>
</organism>
<dbReference type="Proteomes" id="UP000515511">
    <property type="component" value="Chromosome"/>
</dbReference>
<dbReference type="Pfam" id="PF08244">
    <property type="entry name" value="Glyco_hydro_32C"/>
    <property type="match status" value="1"/>
</dbReference>
<evidence type="ECO:0000256" key="3">
    <source>
        <dbReference type="ARBA" id="ARBA00023295"/>
    </source>
</evidence>
<feature type="domain" description="Glycosyl hydrolase family 32 C-terminal" evidence="5">
    <location>
        <begin position="705"/>
        <end position="854"/>
    </location>
</feature>
<protein>
    <submittedName>
        <fullName evidence="6">Glycoside hydrolase family 32 protein</fullName>
    </submittedName>
</protein>
<dbReference type="GO" id="GO:0005987">
    <property type="term" value="P:sucrose catabolic process"/>
    <property type="evidence" value="ECO:0007669"/>
    <property type="project" value="TreeGrafter"/>
</dbReference>
<sequence length="860" mass="90094">MFRFPHPPRALVRQQPGRFRGRAAVIVAAAAVGGLALAGLAPAANPAAAATAAATPAASTPSPTPPTTYHEPYRPQFHYSLPSGWIGDPNGLVYKDGLYYLFSYGTWRGAVSKDLVHWTNIDVKAPAPDPGAGAFFSGSAVVDTDNTSGFGTAKNPPMVAVYTSVQAGSNVESQDIAYSTDNGRTWTRYAGDPVIDLHSVNFRDPKVFWYAPKHEWMMAVALSDQYKVAFYTSPDLKTWTQAGAFGPAGATTGVWEMPDLYQLPVDGDTKRQKWVLSVSVGSTGVQYFVGTFDGSTFVPDGPATYTPPAGTPLDAFDSGSYGDWTTTGSAFGSAPASGALPDQQPVTGYPGSHFVDSFTGGDAATGSLSSPAFTIDKSRLNFLVGGGDNPYAAGAVPFGTLPQGTVFTDFSGSSYDPGWTTTGAFAGTGPSHETLGNQVSAGVLDTWGPDGDPGEGTITSPTFTVGSPYIDLQVAGGTHPMSQANPTAVNLVIGGKVVETATGNNSGSLAWTTWDTSAYQGQQAQLQVVDQNDGSTGWGHLMVGDIVLANEKAPVWDTQTSVDLVVGGQVVRSATGKNSESLDWASWNVADLKGKQASIRIVDNATGGWGHILADDFSLADEPALNQLQRADWIDYGADFYAENTWNDVPGGQRVNVAWMNNWAYAANVPTSPWQGAESVPRTETLRTIGGRVRLVQTPVQALANLRTGPVTTVRKQAVTGTRPLAVSGAELDVEARLTAGTASTFGLNVRTGGGQYTQIGYDTTTGELYVDRTHSGDTAFNAAFPGRATAPVALDRAGGIGLRILIDASSVEVFTADGTRVITEQIFPDAASTGVSAFATGGTAGIDSVQAWHLKSIWN</sequence>
<evidence type="ECO:0000259" key="4">
    <source>
        <dbReference type="Pfam" id="PF00251"/>
    </source>
</evidence>
<feature type="domain" description="Glycosyl hydrolase family 32 N-terminal" evidence="4">
    <location>
        <begin position="625"/>
        <end position="699"/>
    </location>
</feature>
<dbReference type="InterPro" id="IPR001362">
    <property type="entry name" value="Glyco_hydro_32"/>
</dbReference>
<gene>
    <name evidence="6" type="ORF">F1C12_12135</name>
</gene>
<proteinExistence type="inferred from homology"/>
<accession>A0A7G6YBD8</accession>
<dbReference type="Gene3D" id="2.60.120.560">
    <property type="entry name" value="Exo-inulinase, domain 1"/>
    <property type="match status" value="1"/>
</dbReference>
<dbReference type="EMBL" id="CP043641">
    <property type="protein sequence ID" value="QNE35803.1"/>
    <property type="molecule type" value="Genomic_DNA"/>
</dbReference>
<name>A0A7G6YBD8_9MICO</name>
<dbReference type="RefSeq" id="WP_185275269.1">
    <property type="nucleotide sequence ID" value="NZ_CP043641.1"/>
</dbReference>
<dbReference type="InterPro" id="IPR013148">
    <property type="entry name" value="Glyco_hydro_32_N"/>
</dbReference>
<dbReference type="Gene3D" id="2.115.10.20">
    <property type="entry name" value="Glycosyl hydrolase domain, family 43"/>
    <property type="match status" value="2"/>
</dbReference>
<dbReference type="SUPFAM" id="SSF75005">
    <property type="entry name" value="Arabinanase/levansucrase/invertase"/>
    <property type="match status" value="1"/>
</dbReference>
<evidence type="ECO:0000256" key="2">
    <source>
        <dbReference type="ARBA" id="ARBA00022801"/>
    </source>
</evidence>
<dbReference type="InterPro" id="IPR013320">
    <property type="entry name" value="ConA-like_dom_sf"/>
</dbReference>
<dbReference type="InterPro" id="IPR023296">
    <property type="entry name" value="Glyco_hydro_beta-prop_sf"/>
</dbReference>
<evidence type="ECO:0000313" key="6">
    <source>
        <dbReference type="EMBL" id="QNE35803.1"/>
    </source>
</evidence>
<dbReference type="GO" id="GO:0005737">
    <property type="term" value="C:cytoplasm"/>
    <property type="evidence" value="ECO:0007669"/>
    <property type="project" value="TreeGrafter"/>
</dbReference>
<dbReference type="CDD" id="cd18622">
    <property type="entry name" value="GH32_Inu-like"/>
    <property type="match status" value="1"/>
</dbReference>
<dbReference type="KEGG" id="lse:F1C12_12135"/>
<evidence type="ECO:0000313" key="7">
    <source>
        <dbReference type="Proteomes" id="UP000515511"/>
    </source>
</evidence>
<dbReference type="PANTHER" id="PTHR42800">
    <property type="entry name" value="EXOINULINASE INUD (AFU_ORTHOLOGUE AFUA_5G00480)"/>
    <property type="match status" value="1"/>
</dbReference>
<keyword evidence="2 6" id="KW-0378">Hydrolase</keyword>
<dbReference type="AlphaFoldDB" id="A0A7G6YBD8"/>
<dbReference type="GO" id="GO:0004575">
    <property type="term" value="F:sucrose alpha-glucosidase activity"/>
    <property type="evidence" value="ECO:0007669"/>
    <property type="project" value="TreeGrafter"/>
</dbReference>
<comment type="similarity">
    <text evidence="1">Belongs to the glycosyl hydrolase 32 family.</text>
</comment>
<feature type="domain" description="Glycosyl hydrolase family 32 N-terminal" evidence="4">
    <location>
        <begin position="78"/>
        <end position="320"/>
    </location>
</feature>
<evidence type="ECO:0000256" key="1">
    <source>
        <dbReference type="ARBA" id="ARBA00009902"/>
    </source>
</evidence>
<evidence type="ECO:0000259" key="5">
    <source>
        <dbReference type="Pfam" id="PF08244"/>
    </source>
</evidence>
<keyword evidence="3" id="KW-0326">Glycosidase</keyword>
<dbReference type="Pfam" id="PF00251">
    <property type="entry name" value="Glyco_hydro_32N"/>
    <property type="match status" value="2"/>
</dbReference>
<reference evidence="7" key="1">
    <citation type="submission" date="2019-09" db="EMBL/GenBank/DDBJ databases">
        <title>Antimicrobial potential of Antarctic Bacteria.</title>
        <authorList>
            <person name="Benaud N."/>
            <person name="Edwards R.J."/>
            <person name="Ferrari B.C."/>
        </authorList>
    </citation>
    <scope>NUCLEOTIDE SEQUENCE [LARGE SCALE GENOMIC DNA]</scope>
    <source>
        <strain evidence="7">INR9</strain>
    </source>
</reference>
<dbReference type="PANTHER" id="PTHR42800:SF1">
    <property type="entry name" value="EXOINULINASE INUD (AFU_ORTHOLOGUE AFUA_5G00480)"/>
    <property type="match status" value="1"/>
</dbReference>
<dbReference type="InterPro" id="IPR013189">
    <property type="entry name" value="Glyco_hydro_32_C"/>
</dbReference>